<dbReference type="Proteomes" id="UP000008825">
    <property type="component" value="Chromosome"/>
</dbReference>
<keyword evidence="1" id="KW-0472">Membrane</keyword>
<reference evidence="2 3" key="1">
    <citation type="submission" date="2008-07" db="EMBL/GenBank/DDBJ databases">
        <title>Complete sequence of Geobacter bemidjiensis BEM.</title>
        <authorList>
            <consortium name="US DOE Joint Genome Institute"/>
            <person name="Lucas S."/>
            <person name="Copeland A."/>
            <person name="Lapidus A."/>
            <person name="Glavina del Rio T."/>
            <person name="Dalin E."/>
            <person name="Tice H."/>
            <person name="Bruce D."/>
            <person name="Goodwin L."/>
            <person name="Pitluck S."/>
            <person name="Kiss H."/>
            <person name="Brettin T."/>
            <person name="Detter J.C."/>
            <person name="Han C."/>
            <person name="Kuske C.R."/>
            <person name="Schmutz J."/>
            <person name="Larimer F."/>
            <person name="Land M."/>
            <person name="Hauser L."/>
            <person name="Kyrpides N."/>
            <person name="Lykidis A."/>
            <person name="Lovley D."/>
            <person name="Richardson P."/>
        </authorList>
    </citation>
    <scope>NUCLEOTIDE SEQUENCE [LARGE SCALE GENOMIC DNA]</scope>
    <source>
        <strain evidence="3">ATCC BAA-1014 / DSM 16622 / JCM 12645 / Bem</strain>
    </source>
</reference>
<dbReference type="AlphaFoldDB" id="B5EHW5"/>
<accession>B5EHW5</accession>
<gene>
    <name evidence="2" type="ordered locus">Gbem_2760</name>
</gene>
<evidence type="ECO:0000313" key="3">
    <source>
        <dbReference type="Proteomes" id="UP000008825"/>
    </source>
</evidence>
<evidence type="ECO:0000313" key="2">
    <source>
        <dbReference type="EMBL" id="ACH39764.1"/>
    </source>
</evidence>
<keyword evidence="3" id="KW-1185">Reference proteome</keyword>
<feature type="transmembrane region" description="Helical" evidence="1">
    <location>
        <begin position="20"/>
        <end position="39"/>
    </location>
</feature>
<proteinExistence type="predicted"/>
<dbReference type="HOGENOM" id="CLU_1967400_0_0_7"/>
<dbReference type="EMBL" id="CP001124">
    <property type="protein sequence ID" value="ACH39764.1"/>
    <property type="molecule type" value="Genomic_DNA"/>
</dbReference>
<keyword evidence="1" id="KW-0812">Transmembrane</keyword>
<protein>
    <submittedName>
        <fullName evidence="2">Uncharacterized protein</fullName>
    </submittedName>
</protein>
<sequence>MNIEKFHKKDVAYRQLQTALKLFFAGADLFSVITLAAAAEEILGELLRQKKGEERRGFQSVMHLFTSPKTEPVSSGTLNESEIYLHLDLRQEALFLLGRSVDDYLALEGSATEEMLRFDREFRAGKG</sequence>
<name>B5EHW5_CITBB</name>
<dbReference type="STRING" id="404380.Gbem_2760"/>
<keyword evidence="1" id="KW-1133">Transmembrane helix</keyword>
<dbReference type="OrthoDB" id="9133037at2"/>
<dbReference type="KEGG" id="gbm:Gbem_2760"/>
<organism evidence="2 3">
    <name type="scientific">Citrifermentans bemidjiense (strain ATCC BAA-1014 / DSM 16622 / JCM 12645 / Bem)</name>
    <name type="common">Geobacter bemidjiensis</name>
    <dbReference type="NCBI Taxonomy" id="404380"/>
    <lineage>
        <taxon>Bacteria</taxon>
        <taxon>Pseudomonadati</taxon>
        <taxon>Thermodesulfobacteriota</taxon>
        <taxon>Desulfuromonadia</taxon>
        <taxon>Geobacterales</taxon>
        <taxon>Geobacteraceae</taxon>
        <taxon>Citrifermentans</taxon>
    </lineage>
</organism>
<evidence type="ECO:0000256" key="1">
    <source>
        <dbReference type="SAM" id="Phobius"/>
    </source>
</evidence>
<dbReference type="RefSeq" id="WP_012531190.1">
    <property type="nucleotide sequence ID" value="NC_011146.1"/>
</dbReference>
<reference evidence="2 3" key="2">
    <citation type="journal article" date="2010" name="BMC Genomics">
        <title>The genome of Geobacter bemidjiensis, exemplar for the subsurface clade of Geobacter species that predominate in Fe(III)-reducing subsurface environments.</title>
        <authorList>
            <person name="Aklujkar M."/>
            <person name="Young N.D."/>
            <person name="Holmes D."/>
            <person name="Chavan M."/>
            <person name="Risso C."/>
            <person name="Kiss H.E."/>
            <person name="Han C.S."/>
            <person name="Land M.L."/>
            <person name="Lovley D.R."/>
        </authorList>
    </citation>
    <scope>NUCLEOTIDE SEQUENCE [LARGE SCALE GENOMIC DNA]</scope>
    <source>
        <strain evidence="3">ATCC BAA-1014 / DSM 16622 / JCM 12645 / Bem</strain>
    </source>
</reference>